<proteinExistence type="inferred from homology"/>
<evidence type="ECO:0000256" key="4">
    <source>
        <dbReference type="ARBA" id="ARBA00023163"/>
    </source>
</evidence>
<comment type="similarity">
    <text evidence="1">Belongs to the LysR transcriptional regulatory family.</text>
</comment>
<evidence type="ECO:0000313" key="7">
    <source>
        <dbReference type="Proteomes" id="UP001143364"/>
    </source>
</evidence>
<reference evidence="6" key="2">
    <citation type="submission" date="2023-01" db="EMBL/GenBank/DDBJ databases">
        <authorList>
            <person name="Sun Q."/>
            <person name="Evtushenko L."/>
        </authorList>
    </citation>
    <scope>NUCLEOTIDE SEQUENCE</scope>
    <source>
        <strain evidence="6">VKM B-2555</strain>
    </source>
</reference>
<dbReference type="InterPro" id="IPR036388">
    <property type="entry name" value="WH-like_DNA-bd_sf"/>
</dbReference>
<dbReference type="SUPFAM" id="SSF53850">
    <property type="entry name" value="Periplasmic binding protein-like II"/>
    <property type="match status" value="1"/>
</dbReference>
<dbReference type="PROSITE" id="PS50931">
    <property type="entry name" value="HTH_LYSR"/>
    <property type="match status" value="1"/>
</dbReference>
<evidence type="ECO:0000256" key="1">
    <source>
        <dbReference type="ARBA" id="ARBA00009437"/>
    </source>
</evidence>
<sequence>MPKANGLEGVIASSADRLKVEWMEEENQDSEGPSFPPVSAKIPFDLSSLQYVVAAADYRSFRRAAEALGQYPATVSRGVQRIEDVVGVSFFERCPSGIRLTHAGEQFVAAVRPAIEQIMRATQTAGAAGRGENGSLSIGVLTSLAGGFLRELIEQYALLHPDVSIEIRDGGRAEHIAALRSRQLDIAFFTGKGAIADCETAELWQERVHVAFSADHHLAERESIEWSWLRDQKFLATKCAPGLEVHDYIVRRLADYSTYPAIKIMPCNQETLMNMVAIGRGITVVSAGWSFVSVPRLVLRPLVEDEDIVPFSAVWAPGRDNPSLRRFLSLASRLASKDSGERLRRLI</sequence>
<evidence type="ECO:0000256" key="2">
    <source>
        <dbReference type="ARBA" id="ARBA00023015"/>
    </source>
</evidence>
<dbReference type="GO" id="GO:0003700">
    <property type="term" value="F:DNA-binding transcription factor activity"/>
    <property type="evidence" value="ECO:0007669"/>
    <property type="project" value="InterPro"/>
</dbReference>
<dbReference type="PANTHER" id="PTHR30346">
    <property type="entry name" value="TRANSCRIPTIONAL DUAL REGULATOR HCAR-RELATED"/>
    <property type="match status" value="1"/>
</dbReference>
<evidence type="ECO:0000259" key="5">
    <source>
        <dbReference type="PROSITE" id="PS50931"/>
    </source>
</evidence>
<dbReference type="Gene3D" id="1.10.10.10">
    <property type="entry name" value="Winged helix-like DNA-binding domain superfamily/Winged helix DNA-binding domain"/>
    <property type="match status" value="1"/>
</dbReference>
<dbReference type="Gene3D" id="3.40.190.10">
    <property type="entry name" value="Periplasmic binding protein-like II"/>
    <property type="match status" value="2"/>
</dbReference>
<evidence type="ECO:0000313" key="6">
    <source>
        <dbReference type="EMBL" id="GLK76368.1"/>
    </source>
</evidence>
<dbReference type="CDD" id="cd08414">
    <property type="entry name" value="PBP2_LTTR_aromatics_like"/>
    <property type="match status" value="1"/>
</dbReference>
<dbReference type="Pfam" id="PF03466">
    <property type="entry name" value="LysR_substrate"/>
    <property type="match status" value="1"/>
</dbReference>
<keyword evidence="4" id="KW-0804">Transcription</keyword>
<dbReference type="Proteomes" id="UP001143364">
    <property type="component" value="Unassembled WGS sequence"/>
</dbReference>
<reference evidence="6" key="1">
    <citation type="journal article" date="2014" name="Int. J. Syst. Evol. Microbiol.">
        <title>Complete genome sequence of Corynebacterium casei LMG S-19264T (=DSM 44701T), isolated from a smear-ripened cheese.</title>
        <authorList>
            <consortium name="US DOE Joint Genome Institute (JGI-PGF)"/>
            <person name="Walter F."/>
            <person name="Albersmeier A."/>
            <person name="Kalinowski J."/>
            <person name="Ruckert C."/>
        </authorList>
    </citation>
    <scope>NUCLEOTIDE SEQUENCE</scope>
    <source>
        <strain evidence="6">VKM B-2555</strain>
    </source>
</reference>
<dbReference type="InterPro" id="IPR036390">
    <property type="entry name" value="WH_DNA-bd_sf"/>
</dbReference>
<dbReference type="InterPro" id="IPR005119">
    <property type="entry name" value="LysR_subst-bd"/>
</dbReference>
<dbReference type="Pfam" id="PF00126">
    <property type="entry name" value="HTH_1"/>
    <property type="match status" value="1"/>
</dbReference>
<keyword evidence="7" id="KW-1185">Reference proteome</keyword>
<feature type="domain" description="HTH lysR-type" evidence="5">
    <location>
        <begin position="44"/>
        <end position="101"/>
    </location>
</feature>
<keyword evidence="3" id="KW-0238">DNA-binding</keyword>
<accession>A0A9W6JHK3</accession>
<protein>
    <submittedName>
        <fullName evidence="6">LysR family transcriptional regulator</fullName>
    </submittedName>
</protein>
<dbReference type="GO" id="GO:0003677">
    <property type="term" value="F:DNA binding"/>
    <property type="evidence" value="ECO:0007669"/>
    <property type="project" value="UniProtKB-KW"/>
</dbReference>
<dbReference type="RefSeq" id="WP_082635186.1">
    <property type="nucleotide sequence ID" value="NZ_BSFK01000007.1"/>
</dbReference>
<name>A0A9W6JHK3_9HYPH</name>
<dbReference type="SUPFAM" id="SSF46785">
    <property type="entry name" value="Winged helix' DNA-binding domain"/>
    <property type="match status" value="1"/>
</dbReference>
<dbReference type="GO" id="GO:0032993">
    <property type="term" value="C:protein-DNA complex"/>
    <property type="evidence" value="ECO:0007669"/>
    <property type="project" value="TreeGrafter"/>
</dbReference>
<evidence type="ECO:0000256" key="3">
    <source>
        <dbReference type="ARBA" id="ARBA00023125"/>
    </source>
</evidence>
<comment type="caution">
    <text evidence="6">The sequence shown here is derived from an EMBL/GenBank/DDBJ whole genome shotgun (WGS) entry which is preliminary data.</text>
</comment>
<gene>
    <name evidence="6" type="ORF">GCM10008171_16220</name>
</gene>
<dbReference type="InterPro" id="IPR000847">
    <property type="entry name" value="LysR_HTH_N"/>
</dbReference>
<organism evidence="6 7">
    <name type="scientific">Methylopila jiangsuensis</name>
    <dbReference type="NCBI Taxonomy" id="586230"/>
    <lineage>
        <taxon>Bacteria</taxon>
        <taxon>Pseudomonadati</taxon>
        <taxon>Pseudomonadota</taxon>
        <taxon>Alphaproteobacteria</taxon>
        <taxon>Hyphomicrobiales</taxon>
        <taxon>Methylopilaceae</taxon>
        <taxon>Methylopila</taxon>
    </lineage>
</organism>
<dbReference type="PANTHER" id="PTHR30346:SF0">
    <property type="entry name" value="HCA OPERON TRANSCRIPTIONAL ACTIVATOR HCAR"/>
    <property type="match status" value="1"/>
</dbReference>
<dbReference type="EMBL" id="BSFK01000007">
    <property type="protein sequence ID" value="GLK76368.1"/>
    <property type="molecule type" value="Genomic_DNA"/>
</dbReference>
<keyword evidence="2" id="KW-0805">Transcription regulation</keyword>
<dbReference type="AlphaFoldDB" id="A0A9W6JHK3"/>